<reference evidence="3" key="1">
    <citation type="submission" date="2017-09" db="EMBL/GenBank/DDBJ databases">
        <title>The Reconstruction of 2,631 Draft Metagenome-Assembled Genomes from the Global Oceans.</title>
        <authorList>
            <person name="Tully B.J."/>
            <person name="Graham E.D."/>
            <person name="Heidelberg J.F."/>
        </authorList>
    </citation>
    <scope>NUCLEOTIDE SEQUENCE [LARGE SCALE GENOMIC DNA]</scope>
</reference>
<dbReference type="PANTHER" id="PTHR12110">
    <property type="entry name" value="HYDROXYPYRUVATE ISOMERASE"/>
    <property type="match status" value="1"/>
</dbReference>
<name>A0A2D6YLS4_9DELT</name>
<accession>A0A2D6YLS4</accession>
<dbReference type="Proteomes" id="UP000226525">
    <property type="component" value="Unassembled WGS sequence"/>
</dbReference>
<dbReference type="InterPro" id="IPR036237">
    <property type="entry name" value="Xyl_isomerase-like_sf"/>
</dbReference>
<evidence type="ECO:0000259" key="1">
    <source>
        <dbReference type="Pfam" id="PF01261"/>
    </source>
</evidence>
<protein>
    <recommendedName>
        <fullName evidence="1">Xylose isomerase-like TIM barrel domain-containing protein</fullName>
    </recommendedName>
</protein>
<gene>
    <name evidence="2" type="ORF">CMN54_11820</name>
</gene>
<dbReference type="Pfam" id="PF01261">
    <property type="entry name" value="AP_endonuc_2"/>
    <property type="match status" value="1"/>
</dbReference>
<dbReference type="InterPro" id="IPR013022">
    <property type="entry name" value="Xyl_isomerase-like_TIM-brl"/>
</dbReference>
<dbReference type="EMBL" id="NZEX01000135">
    <property type="protein sequence ID" value="MAH64104.1"/>
    <property type="molecule type" value="Genomic_DNA"/>
</dbReference>
<evidence type="ECO:0000313" key="3">
    <source>
        <dbReference type="Proteomes" id="UP000226525"/>
    </source>
</evidence>
<comment type="caution">
    <text evidence="2">The sequence shown here is derived from an EMBL/GenBank/DDBJ whole genome shotgun (WGS) entry which is preliminary data.</text>
</comment>
<evidence type="ECO:0000313" key="2">
    <source>
        <dbReference type="EMBL" id="MAH64104.1"/>
    </source>
</evidence>
<dbReference type="PANTHER" id="PTHR12110:SF41">
    <property type="entry name" value="INOSOSE DEHYDRATASE"/>
    <property type="match status" value="1"/>
</dbReference>
<proteinExistence type="predicted"/>
<feature type="domain" description="Xylose isomerase-like TIM barrel" evidence="1">
    <location>
        <begin position="30"/>
        <end position="293"/>
    </location>
</feature>
<organism evidence="2 3">
    <name type="scientific">SAR324 cluster bacterium</name>
    <dbReference type="NCBI Taxonomy" id="2024889"/>
    <lineage>
        <taxon>Bacteria</taxon>
        <taxon>Deltaproteobacteria</taxon>
        <taxon>SAR324 cluster</taxon>
    </lineage>
</organism>
<sequence length="297" mass="33556">MKVTIATAPCSWGVWYADGTPSGTPWPTFLDQAASAGYQALELGPIGYLPANYKELSTELEMRSLWVCAGTACYAFDQISKLDTIRDELNSLCKLLVQVNAKYLVTMDESDVGRFGEKKSDLTPSQSNKYLQIIREMAAFTFQEHGIKTVFHPHIKSLYEYENEIQNLMEATEIDLCFDTGHHTYSNGSHEAGDRSALDFLIKYAERIAYLHFKNVDGQIKKRVLEENLDSDQAFDLDVMCNLEDGIIDFRELKTVLETINFDGIGVIEQDMPRASTNQAFTSAKRNLNFLKEIDLV</sequence>
<dbReference type="Gene3D" id="3.20.20.150">
    <property type="entry name" value="Divalent-metal-dependent TIM barrel enzymes"/>
    <property type="match status" value="1"/>
</dbReference>
<dbReference type="AlphaFoldDB" id="A0A2D6YLS4"/>
<dbReference type="InterPro" id="IPR050312">
    <property type="entry name" value="IolE/XylAMocC-like"/>
</dbReference>
<dbReference type="SUPFAM" id="SSF51658">
    <property type="entry name" value="Xylose isomerase-like"/>
    <property type="match status" value="1"/>
</dbReference>